<keyword evidence="2" id="KW-1185">Reference proteome</keyword>
<dbReference type="KEGG" id="sgq:SGLAD_v1c04610"/>
<reference evidence="1 2" key="1">
    <citation type="submission" date="2019-03" db="EMBL/GenBank/DDBJ databases">
        <title>Complete genome sequence of Spiroplasma gladiatoris TG-1 (DSM 22552).</title>
        <authorList>
            <person name="Lin Y.-C."/>
            <person name="Chou L."/>
            <person name="Kuo C.-H."/>
        </authorList>
    </citation>
    <scope>NUCLEOTIDE SEQUENCE [LARGE SCALE GENOMIC DNA]</scope>
    <source>
        <strain evidence="1 2">TG-1</strain>
    </source>
</reference>
<dbReference type="OrthoDB" id="388961at2"/>
<evidence type="ECO:0000313" key="2">
    <source>
        <dbReference type="Proteomes" id="UP000294309"/>
    </source>
</evidence>
<gene>
    <name evidence="1" type="ORF">SGLAD_v1c04610</name>
</gene>
<dbReference type="EMBL" id="CP038013">
    <property type="protein sequence ID" value="QBQ07660.1"/>
    <property type="molecule type" value="Genomic_DNA"/>
</dbReference>
<organism evidence="1 2">
    <name type="scientific">Spiroplasma gladiatoris</name>
    <dbReference type="NCBI Taxonomy" id="2143"/>
    <lineage>
        <taxon>Bacteria</taxon>
        <taxon>Bacillati</taxon>
        <taxon>Mycoplasmatota</taxon>
        <taxon>Mollicutes</taxon>
        <taxon>Entomoplasmatales</taxon>
        <taxon>Spiroplasmataceae</taxon>
        <taxon>Spiroplasma</taxon>
    </lineage>
</organism>
<name>A0A4P7AJF3_9MOLU</name>
<sequence length="177" mass="20344">MSINESIKNLIGNLFRLDVNLEYFAPGYIGAKKISEENIPWLGLKNLNRVVYLATTFNYYFFENMIADVSLAIDAKGKEPIIVEVKDSFLELIELEKLGFLQSRVKSLGTTQMFILKDIYKFMTEKYSKFNNFFENDPNIKKLAKHNGHLSAPLFLESSEVNAYYEKGAKLIFTNGK</sequence>
<protein>
    <submittedName>
        <fullName evidence="1">Uncharacterized protein</fullName>
    </submittedName>
</protein>
<dbReference type="AlphaFoldDB" id="A0A4P7AJF3"/>
<evidence type="ECO:0000313" key="1">
    <source>
        <dbReference type="EMBL" id="QBQ07660.1"/>
    </source>
</evidence>
<dbReference type="Proteomes" id="UP000294309">
    <property type="component" value="Chromosome"/>
</dbReference>
<accession>A0A4P7AJF3</accession>
<proteinExistence type="predicted"/>
<dbReference type="RefSeq" id="WP_134297450.1">
    <property type="nucleotide sequence ID" value="NZ_CP038013.1"/>
</dbReference>